<dbReference type="EMBL" id="UZAL01048576">
    <property type="protein sequence ID" value="VDP85689.1"/>
    <property type="molecule type" value="Genomic_DNA"/>
</dbReference>
<reference evidence="1 2" key="1">
    <citation type="submission" date="2018-11" db="EMBL/GenBank/DDBJ databases">
        <authorList>
            <consortium name="Pathogen Informatics"/>
        </authorList>
    </citation>
    <scope>NUCLEOTIDE SEQUENCE [LARGE SCALE GENOMIC DNA]</scope>
    <source>
        <strain>Denwood</strain>
        <strain evidence="2">Zambia</strain>
    </source>
</reference>
<name>A0A3P8KX54_9TREM</name>
<organism evidence="1 2">
    <name type="scientific">Schistosoma mattheei</name>
    <dbReference type="NCBI Taxonomy" id="31246"/>
    <lineage>
        <taxon>Eukaryota</taxon>
        <taxon>Metazoa</taxon>
        <taxon>Spiralia</taxon>
        <taxon>Lophotrochozoa</taxon>
        <taxon>Platyhelminthes</taxon>
        <taxon>Trematoda</taxon>
        <taxon>Digenea</taxon>
        <taxon>Strigeidida</taxon>
        <taxon>Schistosomatoidea</taxon>
        <taxon>Schistosomatidae</taxon>
        <taxon>Schistosoma</taxon>
    </lineage>
</organism>
<evidence type="ECO:0000313" key="1">
    <source>
        <dbReference type="EMBL" id="VDP85689.1"/>
    </source>
</evidence>
<dbReference type="Proteomes" id="UP000269396">
    <property type="component" value="Unassembled WGS sequence"/>
</dbReference>
<evidence type="ECO:0000313" key="2">
    <source>
        <dbReference type="Proteomes" id="UP000269396"/>
    </source>
</evidence>
<keyword evidence="2" id="KW-1185">Reference proteome</keyword>
<proteinExistence type="predicted"/>
<sequence>MLVTDLNRNLSYQVEDADQEDLKYVYSVHFLMSDHDLISTSSPVQE</sequence>
<accession>A0A3P8KX54</accession>
<gene>
    <name evidence="1" type="ORF">SMTD_LOCUS21791</name>
</gene>
<dbReference type="AlphaFoldDB" id="A0A3P8KX54"/>
<protein>
    <submittedName>
        <fullName evidence="1">Uncharacterized protein</fullName>
    </submittedName>
</protein>